<feature type="region of interest" description="Disordered" evidence="1">
    <location>
        <begin position="1"/>
        <end position="20"/>
    </location>
</feature>
<evidence type="ECO:0000256" key="1">
    <source>
        <dbReference type="SAM" id="MobiDB-lite"/>
    </source>
</evidence>
<organism evidence="2 3">
    <name type="scientific">Cucurbita maxima</name>
    <name type="common">Pumpkin</name>
    <name type="synonym">Winter squash</name>
    <dbReference type="NCBI Taxonomy" id="3661"/>
    <lineage>
        <taxon>Eukaryota</taxon>
        <taxon>Viridiplantae</taxon>
        <taxon>Streptophyta</taxon>
        <taxon>Embryophyta</taxon>
        <taxon>Tracheophyta</taxon>
        <taxon>Spermatophyta</taxon>
        <taxon>Magnoliopsida</taxon>
        <taxon>eudicotyledons</taxon>
        <taxon>Gunneridae</taxon>
        <taxon>Pentapetalae</taxon>
        <taxon>rosids</taxon>
        <taxon>fabids</taxon>
        <taxon>Cucurbitales</taxon>
        <taxon>Cucurbitaceae</taxon>
        <taxon>Cucurbiteae</taxon>
        <taxon>Cucurbita</taxon>
    </lineage>
</organism>
<accession>A0A6J1IIK8</accession>
<dbReference type="AlphaFoldDB" id="A0A6J1IIK8"/>
<proteinExistence type="predicted"/>
<dbReference type="OrthoDB" id="1739821at2759"/>
<dbReference type="Proteomes" id="UP000504608">
    <property type="component" value="Unplaced"/>
</dbReference>
<protein>
    <submittedName>
        <fullName evidence="3">Uncharacterized protein LOC111473513</fullName>
    </submittedName>
</protein>
<evidence type="ECO:0000313" key="2">
    <source>
        <dbReference type="Proteomes" id="UP000504608"/>
    </source>
</evidence>
<dbReference type="GeneID" id="111473513"/>
<reference evidence="3" key="1">
    <citation type="submission" date="2025-08" db="UniProtKB">
        <authorList>
            <consortium name="RefSeq"/>
        </authorList>
    </citation>
    <scope>IDENTIFICATION</scope>
    <source>
        <tissue evidence="3">Young leaves</tissue>
    </source>
</reference>
<dbReference type="KEGG" id="cmax:111473513"/>
<sequence length="183" mass="21342">MGMRKVTAQNTLYSRKPKRHNKETSSWRMLAEDEIILKVGTGEVVSLKEYEWNYPTDVLELGVMVFAEKSWWHYRRWLELVKDYDVEILYHPGKANVVVDILSRKTAHISALFTQQGQLQEEILRAEIDLIVQNITAQLAQLTAYLYVPRNKEILKEVMPDAHGTSYTFYPGSTKMYQDLKNS</sequence>
<dbReference type="RefSeq" id="XP_022974779.1">
    <property type="nucleotide sequence ID" value="XM_023119011.1"/>
</dbReference>
<keyword evidence="2" id="KW-1185">Reference proteome</keyword>
<name>A0A6J1IIK8_CUCMA</name>
<evidence type="ECO:0000313" key="3">
    <source>
        <dbReference type="RefSeq" id="XP_022974779.1"/>
    </source>
</evidence>
<gene>
    <name evidence="3" type="primary">LOC111473513</name>
</gene>